<feature type="transmembrane region" description="Helical" evidence="2">
    <location>
        <begin position="168"/>
        <end position="187"/>
    </location>
</feature>
<keyword evidence="2" id="KW-0812">Transmembrane</keyword>
<organism evidence="3 4">
    <name type="scientific">Pseudolabrys taiwanensis</name>
    <dbReference type="NCBI Taxonomy" id="331696"/>
    <lineage>
        <taxon>Bacteria</taxon>
        <taxon>Pseudomonadati</taxon>
        <taxon>Pseudomonadota</taxon>
        <taxon>Alphaproteobacteria</taxon>
        <taxon>Hyphomicrobiales</taxon>
        <taxon>Xanthobacteraceae</taxon>
        <taxon>Pseudolabrys</taxon>
    </lineage>
</organism>
<dbReference type="AlphaFoldDB" id="A0A345ZWI2"/>
<feature type="region of interest" description="Disordered" evidence="1">
    <location>
        <begin position="239"/>
        <end position="259"/>
    </location>
</feature>
<feature type="region of interest" description="Disordered" evidence="1">
    <location>
        <begin position="198"/>
        <end position="224"/>
    </location>
</feature>
<keyword evidence="4" id="KW-1185">Reference proteome</keyword>
<reference evidence="3 4" key="1">
    <citation type="submission" date="2018-07" db="EMBL/GenBank/DDBJ databases">
        <authorList>
            <person name="Quirk P.G."/>
            <person name="Krulwich T.A."/>
        </authorList>
    </citation>
    <scope>NUCLEOTIDE SEQUENCE [LARGE SCALE GENOMIC DNA]</scope>
    <source>
        <strain evidence="3 4">CC-BB4</strain>
    </source>
</reference>
<keyword evidence="2" id="KW-0472">Membrane</keyword>
<name>A0A345ZWI2_9HYPH</name>
<dbReference type="EMBL" id="CP031417">
    <property type="protein sequence ID" value="AXK81279.1"/>
    <property type="molecule type" value="Genomic_DNA"/>
</dbReference>
<dbReference type="KEGG" id="ptaw:DW352_12605"/>
<accession>A0A345ZWI2</accession>
<keyword evidence="2" id="KW-1133">Transmembrane helix</keyword>
<proteinExistence type="predicted"/>
<evidence type="ECO:0000256" key="2">
    <source>
        <dbReference type="SAM" id="Phobius"/>
    </source>
</evidence>
<sequence length="300" mass="32410">MRPQDDAERGVPARAGLFGVALGDGYGLGEAHVLLGRDADAGEPELRRLWQLRHVVRQAGQSVALAAAEVAAAAIVAMAPDREQIAPAARRRAQRQPLTLEALRPRVAGAAAEPQARTRCRRELGDDVLQQAIVRRLLSPARQQGKAAARVAGERGGRQARRRGRGHGWSPFAVMVACVMAPVLCAARGGRSYARFPYPSDEEGTARRAGAEVGSGPAQSRDHAVRLSARHRGVFQRRAALSTEASSRPKHSVSASSSRGVVLLPGGVRRRSRAWEVRSSPARERRARLRFMTPHESALR</sequence>
<protein>
    <submittedName>
        <fullName evidence="3">Uncharacterized protein</fullName>
    </submittedName>
</protein>
<gene>
    <name evidence="3" type="ORF">DW352_12605</name>
</gene>
<evidence type="ECO:0000313" key="3">
    <source>
        <dbReference type="EMBL" id="AXK81279.1"/>
    </source>
</evidence>
<evidence type="ECO:0000313" key="4">
    <source>
        <dbReference type="Proteomes" id="UP000254889"/>
    </source>
</evidence>
<dbReference type="Proteomes" id="UP000254889">
    <property type="component" value="Chromosome"/>
</dbReference>
<evidence type="ECO:0000256" key="1">
    <source>
        <dbReference type="SAM" id="MobiDB-lite"/>
    </source>
</evidence>
<feature type="region of interest" description="Disordered" evidence="1">
    <location>
        <begin position="145"/>
        <end position="166"/>
    </location>
</feature>